<dbReference type="InterPro" id="IPR013762">
    <property type="entry name" value="Integrase-like_cat_sf"/>
</dbReference>
<dbReference type="Pfam" id="PF02899">
    <property type="entry name" value="Phage_int_SAM_1"/>
    <property type="match status" value="1"/>
</dbReference>
<dbReference type="PROSITE" id="PS51898">
    <property type="entry name" value="TYR_RECOMBINASE"/>
    <property type="match status" value="1"/>
</dbReference>
<dbReference type="PROSITE" id="PS51900">
    <property type="entry name" value="CB"/>
    <property type="match status" value="1"/>
</dbReference>
<keyword evidence="8" id="KW-1185">Reference proteome</keyword>
<evidence type="ECO:0000259" key="5">
    <source>
        <dbReference type="PROSITE" id="PS51898"/>
    </source>
</evidence>
<dbReference type="Proteomes" id="UP000182486">
    <property type="component" value="Unassembled WGS sequence"/>
</dbReference>
<dbReference type="GO" id="GO:0006310">
    <property type="term" value="P:DNA recombination"/>
    <property type="evidence" value="ECO:0007669"/>
    <property type="project" value="UniProtKB-KW"/>
</dbReference>
<evidence type="ECO:0008006" key="9">
    <source>
        <dbReference type="Google" id="ProtNLM"/>
    </source>
</evidence>
<dbReference type="RefSeq" id="WP_071804665.1">
    <property type="nucleotide sequence ID" value="NZ_MEIA01000097.1"/>
</dbReference>
<dbReference type="PANTHER" id="PTHR30349:SF81">
    <property type="entry name" value="TYROSINE RECOMBINASE XERC"/>
    <property type="match status" value="1"/>
</dbReference>
<dbReference type="InterPro" id="IPR050090">
    <property type="entry name" value="Tyrosine_recombinase_XerCD"/>
</dbReference>
<evidence type="ECO:0000313" key="8">
    <source>
        <dbReference type="Proteomes" id="UP000182486"/>
    </source>
</evidence>
<evidence type="ECO:0000256" key="1">
    <source>
        <dbReference type="ARBA" id="ARBA00022908"/>
    </source>
</evidence>
<dbReference type="Gene3D" id="1.10.150.130">
    <property type="match status" value="1"/>
</dbReference>
<keyword evidence="1" id="KW-0229">DNA integration</keyword>
<dbReference type="InterPro" id="IPR002104">
    <property type="entry name" value="Integrase_catalytic"/>
</dbReference>
<gene>
    <name evidence="7" type="ORF">BG844_09520</name>
</gene>
<keyword evidence="2 4" id="KW-0238">DNA-binding</keyword>
<feature type="domain" description="Tyr recombinase" evidence="5">
    <location>
        <begin position="145"/>
        <end position="416"/>
    </location>
</feature>
<dbReference type="Pfam" id="PF00589">
    <property type="entry name" value="Phage_integrase"/>
    <property type="match status" value="1"/>
</dbReference>
<evidence type="ECO:0000256" key="4">
    <source>
        <dbReference type="PROSITE-ProRule" id="PRU01248"/>
    </source>
</evidence>
<dbReference type="GO" id="GO:0015074">
    <property type="term" value="P:DNA integration"/>
    <property type="evidence" value="ECO:0007669"/>
    <property type="project" value="UniProtKB-KW"/>
</dbReference>
<dbReference type="InterPro" id="IPR011010">
    <property type="entry name" value="DNA_brk_join_enz"/>
</dbReference>
<protein>
    <recommendedName>
        <fullName evidence="9">Site-specific recombinase XerD</fullName>
    </recommendedName>
</protein>
<name>A0A1K0FNQ3_9ACTN</name>
<evidence type="ECO:0000259" key="6">
    <source>
        <dbReference type="PROSITE" id="PS51900"/>
    </source>
</evidence>
<evidence type="ECO:0000256" key="3">
    <source>
        <dbReference type="ARBA" id="ARBA00023172"/>
    </source>
</evidence>
<dbReference type="InterPro" id="IPR044068">
    <property type="entry name" value="CB"/>
</dbReference>
<dbReference type="EMBL" id="MEIA01000097">
    <property type="protein sequence ID" value="OJF14469.1"/>
    <property type="molecule type" value="Genomic_DNA"/>
</dbReference>
<evidence type="ECO:0000313" key="7">
    <source>
        <dbReference type="EMBL" id="OJF14469.1"/>
    </source>
</evidence>
<dbReference type="PANTHER" id="PTHR30349">
    <property type="entry name" value="PHAGE INTEGRASE-RELATED"/>
    <property type="match status" value="1"/>
</dbReference>
<reference evidence="7 8" key="1">
    <citation type="submission" date="2016-09" db="EMBL/GenBank/DDBJ databases">
        <title>Couchioplanes caeruleus draft genome sequence.</title>
        <authorList>
            <person name="Sheehan J."/>
            <person name="Caffrey P."/>
        </authorList>
    </citation>
    <scope>NUCLEOTIDE SEQUENCE [LARGE SCALE GENOMIC DNA]</scope>
    <source>
        <strain evidence="7 8">DSM 43634</strain>
    </source>
</reference>
<feature type="domain" description="Core-binding (CB)" evidence="6">
    <location>
        <begin position="40"/>
        <end position="122"/>
    </location>
</feature>
<proteinExistence type="predicted"/>
<dbReference type="InterPro" id="IPR010998">
    <property type="entry name" value="Integrase_recombinase_N"/>
</dbReference>
<comment type="caution">
    <text evidence="7">The sequence shown here is derived from an EMBL/GenBank/DDBJ whole genome shotgun (WGS) entry which is preliminary data.</text>
</comment>
<dbReference type="Gene3D" id="1.10.443.10">
    <property type="entry name" value="Intergrase catalytic core"/>
    <property type="match status" value="1"/>
</dbReference>
<dbReference type="AlphaFoldDB" id="A0A1K0FNQ3"/>
<organism evidence="7 8">
    <name type="scientific">Couchioplanes caeruleus subsp. caeruleus</name>
    <dbReference type="NCBI Taxonomy" id="56427"/>
    <lineage>
        <taxon>Bacteria</taxon>
        <taxon>Bacillati</taxon>
        <taxon>Actinomycetota</taxon>
        <taxon>Actinomycetes</taxon>
        <taxon>Micromonosporales</taxon>
        <taxon>Micromonosporaceae</taxon>
        <taxon>Couchioplanes</taxon>
    </lineage>
</organism>
<accession>A0A1K0FNQ3</accession>
<keyword evidence="3" id="KW-0233">DNA recombination</keyword>
<dbReference type="SUPFAM" id="SSF56349">
    <property type="entry name" value="DNA breaking-rejoining enzymes"/>
    <property type="match status" value="1"/>
</dbReference>
<evidence type="ECO:0000256" key="2">
    <source>
        <dbReference type="ARBA" id="ARBA00023125"/>
    </source>
</evidence>
<dbReference type="GO" id="GO:0003677">
    <property type="term" value="F:DNA binding"/>
    <property type="evidence" value="ECO:0007669"/>
    <property type="project" value="UniProtKB-UniRule"/>
</dbReference>
<dbReference type="CDD" id="cd00397">
    <property type="entry name" value="DNA_BRE_C"/>
    <property type="match status" value="1"/>
</dbReference>
<sequence length="416" mass="45251">MATVPVRPRNAADSPSHPGTGIAAAVAALPLPVGEPGTRWSPHTVTAAWLAARRSPHTRRAYFRDLADYLAWTDRHGLDPRQARSGDVDLYLASLREQTPAPSPATLRRRLAALPSWYAYLTEHDLTERNPVATVDRPPVDRDHSSTVGLTVAEVQALLGAAAADRSGAALPWQPRYAVAARNRVLIALLATLGPRVGEAIALDLTHLRHHDGHRALTVPGKGGRLRELPIPPALGRDLDAYLRARRLSRPGALSSLYRKLDDHQRGLEEAIADHIASTAARGVPPTPDAWERRALGYWRHLMNLRKQVHATLMHDAPLAPELLVQLPPLTPGPLLVTSGGARLRQAYAFALVRRLARAAQLSAAEHLSPHSLRHAAATAALNDGATLRDVQGFLGHADPRTTRRYDRHLAVLHAD</sequence>
<dbReference type="SUPFAM" id="SSF47823">
    <property type="entry name" value="lambda integrase-like, N-terminal domain"/>
    <property type="match status" value="1"/>
</dbReference>
<dbReference type="InterPro" id="IPR004107">
    <property type="entry name" value="Integrase_SAM-like_N"/>
</dbReference>